<reference evidence="1" key="1">
    <citation type="journal article" date="2012" name="Mol. Microbiol.">
        <title>Selective and hyperactive uptake of foreign DNA by adaptive immune systems of an archaeon via two distinct mechanisms.</title>
        <authorList>
            <person name="Erdmann S."/>
            <person name="Garrett R.A."/>
        </authorList>
    </citation>
    <scope>NUCLEOTIDE SEQUENCE [LARGE SCALE GENOMIC DNA]</scope>
    <source>
        <strain evidence="1">P2</strain>
        <plasmid evidence="1">pMGB1</plasmid>
    </source>
</reference>
<geneLocation type="plasmid" evidence="1">
    <name>pMGB1</name>
</geneLocation>
<dbReference type="AlphaFoldDB" id="S6DFB5"/>
<evidence type="ECO:0000313" key="1">
    <source>
        <dbReference type="EMBL" id="CDF66423.1"/>
    </source>
</evidence>
<sequence length="85" mass="9700">MSAVDIIEKVAKRMGLQLNILPNGVVIVIKDGIAFVQISVVRDVYYIRYLIKNEAYILRRLNEKTAELILDEKLDETNALKIPDV</sequence>
<reference evidence="1" key="2">
    <citation type="submission" date="2013-05" db="EMBL/GenBank/DDBJ databases">
        <authorList>
            <person name="Garrett R."/>
        </authorList>
    </citation>
    <scope>NUCLEOTIDE SEQUENCE</scope>
    <source>
        <strain evidence="1">P2</strain>
        <plasmid evidence="1">pMGB1</plasmid>
    </source>
</reference>
<proteinExistence type="predicted"/>
<keyword evidence="1" id="KW-0614">Plasmid</keyword>
<protein>
    <submittedName>
        <fullName evidence="1">Conserved conjugative plasmid protein</fullName>
    </submittedName>
</protein>
<organism evidence="1">
    <name type="scientific">Saccharolobus solfataricus (strain ATCC 35092 / DSM 1617 / JCM 11322 / P2)</name>
    <name type="common">Sulfolobus solfataricus</name>
    <dbReference type="NCBI Taxonomy" id="273057"/>
    <lineage>
        <taxon>Archaea</taxon>
        <taxon>Thermoproteota</taxon>
        <taxon>Thermoprotei</taxon>
        <taxon>Sulfolobales</taxon>
        <taxon>Sulfolobaceae</taxon>
        <taxon>Saccharolobus</taxon>
    </lineage>
</organism>
<dbReference type="RefSeq" id="WP_020936621.1">
    <property type="nucleotide sequence ID" value="NC_021914.1"/>
</dbReference>
<name>S6DFB5_SACS2</name>
<accession>S6DFB5</accession>
<dbReference type="EMBL" id="HG008922">
    <property type="protein sequence ID" value="CDF66423.1"/>
    <property type="molecule type" value="Genomic_DNA"/>
</dbReference>